<feature type="compositionally biased region" description="Pro residues" evidence="1">
    <location>
        <begin position="201"/>
        <end position="215"/>
    </location>
</feature>
<feature type="compositionally biased region" description="Basic and acidic residues" evidence="1">
    <location>
        <begin position="178"/>
        <end position="191"/>
    </location>
</feature>
<comment type="caution">
    <text evidence="3">The sequence shown here is derived from an EMBL/GenBank/DDBJ whole genome shotgun (WGS) entry which is preliminary data.</text>
</comment>
<feature type="region of interest" description="Disordered" evidence="1">
    <location>
        <begin position="178"/>
        <end position="215"/>
    </location>
</feature>
<keyword evidence="4" id="KW-1185">Reference proteome</keyword>
<name>A0AAV9VMH2_9PEZI</name>
<evidence type="ECO:0000313" key="3">
    <source>
        <dbReference type="EMBL" id="KAK6363192.1"/>
    </source>
</evidence>
<dbReference type="AlphaFoldDB" id="A0AAV9VMH2"/>
<keyword evidence="2" id="KW-0812">Transmembrane</keyword>
<evidence type="ECO:0000313" key="4">
    <source>
        <dbReference type="Proteomes" id="UP001373714"/>
    </source>
</evidence>
<organism evidence="3 4">
    <name type="scientific">Orbilia blumenaviensis</name>
    <dbReference type="NCBI Taxonomy" id="1796055"/>
    <lineage>
        <taxon>Eukaryota</taxon>
        <taxon>Fungi</taxon>
        <taxon>Dikarya</taxon>
        <taxon>Ascomycota</taxon>
        <taxon>Pezizomycotina</taxon>
        <taxon>Orbiliomycetes</taxon>
        <taxon>Orbiliales</taxon>
        <taxon>Orbiliaceae</taxon>
        <taxon>Orbilia</taxon>
    </lineage>
</organism>
<reference evidence="3 4" key="1">
    <citation type="submission" date="2019-10" db="EMBL/GenBank/DDBJ databases">
        <authorList>
            <person name="Palmer J.M."/>
        </authorList>
    </citation>
    <scope>NUCLEOTIDE SEQUENCE [LARGE SCALE GENOMIC DNA]</scope>
    <source>
        <strain evidence="3 4">TWF730</strain>
    </source>
</reference>
<dbReference type="Proteomes" id="UP001373714">
    <property type="component" value="Unassembled WGS sequence"/>
</dbReference>
<keyword evidence="2" id="KW-0472">Membrane</keyword>
<proteinExistence type="predicted"/>
<gene>
    <name evidence="3" type="ORF">TWF730_000636</name>
</gene>
<accession>A0AAV9VMH2</accession>
<feature type="transmembrane region" description="Helical" evidence="2">
    <location>
        <begin position="54"/>
        <end position="74"/>
    </location>
</feature>
<keyword evidence="2" id="KW-1133">Transmembrane helix</keyword>
<sequence length="215" mass="24237">MGFKDVFEFVSAAAKRASEDRETVARFQGYLKYKDLTYEDQQVIRESRYKSRQYFQTGATTGLLLGVGAALLIIRRRGAAFRNFRSMQGSGATIRFADGREELITNFVPAGRPSFARNTITLGALGTAGYMFGAMMGQNYGESILNRYLAEHPDSVQRIRAWERKVVIEALKTAVDYAEKEDAERSEREGISPEPRGFDSWPPPDNPPPEFPRSF</sequence>
<protein>
    <submittedName>
        <fullName evidence="3">Uncharacterized protein</fullName>
    </submittedName>
</protein>
<evidence type="ECO:0000256" key="1">
    <source>
        <dbReference type="SAM" id="MobiDB-lite"/>
    </source>
</evidence>
<evidence type="ECO:0000256" key="2">
    <source>
        <dbReference type="SAM" id="Phobius"/>
    </source>
</evidence>
<dbReference type="EMBL" id="JAVHNS010000001">
    <property type="protein sequence ID" value="KAK6363192.1"/>
    <property type="molecule type" value="Genomic_DNA"/>
</dbReference>